<comment type="caution">
    <text evidence="1">The sequence shown here is derived from an EMBL/GenBank/DDBJ whole genome shotgun (WGS) entry which is preliminary data.</text>
</comment>
<dbReference type="EMBL" id="JBHSJJ010000023">
    <property type="protein sequence ID" value="MFC4874849.1"/>
    <property type="molecule type" value="Genomic_DNA"/>
</dbReference>
<dbReference type="PANTHER" id="PTHR10668">
    <property type="entry name" value="PHYTOENE DEHYDROGENASE"/>
    <property type="match status" value="1"/>
</dbReference>
<organism evidence="1 2">
    <name type="scientific">Negadavirga shengliensis</name>
    <dbReference type="NCBI Taxonomy" id="1389218"/>
    <lineage>
        <taxon>Bacteria</taxon>
        <taxon>Pseudomonadati</taxon>
        <taxon>Bacteroidota</taxon>
        <taxon>Cytophagia</taxon>
        <taxon>Cytophagales</taxon>
        <taxon>Cyclobacteriaceae</taxon>
        <taxon>Negadavirga</taxon>
    </lineage>
</organism>
<sequence length="471" mass="50748">MSNYDAVVVGSGPNGLAAAIVLQQKGLKVLLVEGKDTLGGGMRTLELTLPGFKHDVCSAVHPLAVAAPFFKSLPLKKYGLEYIQPEVLAAHPFEDGTSAALYTSLEKTASGLGADSNAYLDLMGPIVEDWENLSADILAPLRFPKKPMGFSRFGWKAIKPATALAGTFKEHKTKGLWAGMAAHGIQPLDNWATSAIALVLLASGHARGWPVAKGGSNALAEALAAYFKALGGEIHTGWMVKTIDELPAATAVLLDVGPRQLMDIAGKRFSPLYRWQLNRYRYGMGVFKADFALDGPIPWQAPEPTQAGTVHLGGSLESIAHAESVIWKGRYTDNPYMLVAQQSLFDDTRAPEGMHTVWAYCHVPAGSTRDLIPVMENQIEKYAPGFKKRIVGKHAFNALDMEAYNPNYIGGDINAGVQDLTQIFTRPALRLSPYRTSAKGIYICSSSTPPGGGVHGMCGYHAAQRVLKDLF</sequence>
<dbReference type="PANTHER" id="PTHR10668:SF105">
    <property type="entry name" value="DEHYDROGENASE-RELATED"/>
    <property type="match status" value="1"/>
</dbReference>
<proteinExistence type="predicted"/>
<accession>A0ABV9T8C8</accession>
<dbReference type="RefSeq" id="WP_377069097.1">
    <property type="nucleotide sequence ID" value="NZ_JBHSJJ010000023.1"/>
</dbReference>
<dbReference type="PRINTS" id="PR00411">
    <property type="entry name" value="PNDRDTASEI"/>
</dbReference>
<evidence type="ECO:0000313" key="1">
    <source>
        <dbReference type="EMBL" id="MFC4874849.1"/>
    </source>
</evidence>
<name>A0ABV9T8C8_9BACT</name>
<protein>
    <submittedName>
        <fullName evidence="1">Phytoene desaturase family protein</fullName>
    </submittedName>
</protein>
<reference evidence="2" key="1">
    <citation type="journal article" date="2019" name="Int. J. Syst. Evol. Microbiol.">
        <title>The Global Catalogue of Microorganisms (GCM) 10K type strain sequencing project: providing services to taxonomists for standard genome sequencing and annotation.</title>
        <authorList>
            <consortium name="The Broad Institute Genomics Platform"/>
            <consortium name="The Broad Institute Genome Sequencing Center for Infectious Disease"/>
            <person name="Wu L."/>
            <person name="Ma J."/>
        </authorList>
    </citation>
    <scope>NUCLEOTIDE SEQUENCE [LARGE SCALE GENOMIC DNA]</scope>
    <source>
        <strain evidence="2">CGMCC 4.7466</strain>
    </source>
</reference>
<keyword evidence="2" id="KW-1185">Reference proteome</keyword>
<gene>
    <name evidence="1" type="ORF">ACFPFU_24305</name>
</gene>
<dbReference type="Proteomes" id="UP001595818">
    <property type="component" value="Unassembled WGS sequence"/>
</dbReference>
<dbReference type="SUPFAM" id="SSF51905">
    <property type="entry name" value="FAD/NAD(P)-binding domain"/>
    <property type="match status" value="1"/>
</dbReference>
<evidence type="ECO:0000313" key="2">
    <source>
        <dbReference type="Proteomes" id="UP001595818"/>
    </source>
</evidence>
<dbReference type="Gene3D" id="3.50.50.60">
    <property type="entry name" value="FAD/NAD(P)-binding domain"/>
    <property type="match status" value="2"/>
</dbReference>
<dbReference type="InterPro" id="IPR036188">
    <property type="entry name" value="FAD/NAD-bd_sf"/>
</dbReference>
<dbReference type="Pfam" id="PF13450">
    <property type="entry name" value="NAD_binding_8"/>
    <property type="match status" value="1"/>
</dbReference>